<gene>
    <name evidence="1" type="ORF">C7460_102133</name>
</gene>
<evidence type="ECO:0000313" key="1">
    <source>
        <dbReference type="EMBL" id="REE02111.1"/>
    </source>
</evidence>
<evidence type="ECO:0000313" key="2">
    <source>
        <dbReference type="Proteomes" id="UP000256779"/>
    </source>
</evidence>
<accession>A0A3D9L6X9</accession>
<organism evidence="1 2">
    <name type="scientific">Marinoscillum furvescens DSM 4134</name>
    <dbReference type="NCBI Taxonomy" id="1122208"/>
    <lineage>
        <taxon>Bacteria</taxon>
        <taxon>Pseudomonadati</taxon>
        <taxon>Bacteroidota</taxon>
        <taxon>Cytophagia</taxon>
        <taxon>Cytophagales</taxon>
        <taxon>Reichenbachiellaceae</taxon>
        <taxon>Marinoscillum</taxon>
    </lineage>
</organism>
<sequence length="175" mass="19777">MKFTSSLAQFTGPSAKVYSLHIPIPADIKEQIRAQGWKRVMGSINGSPGHQFGIMHSAAYDYILVSKKFTQKLNLVVGTALTVELQKDESTYGMEMPEELSEMLNQDPLTNDYFHNLTPGKQRNLIYLVTQVKSTKSRMAKALAIADHLVNAQGKLDFKVLNERIKFYNQQNKLK</sequence>
<dbReference type="OrthoDB" id="959664at2"/>
<dbReference type="Gene3D" id="2.40.30.100">
    <property type="entry name" value="AF2212/PG0164-like"/>
    <property type="match status" value="1"/>
</dbReference>
<dbReference type="InterPro" id="IPR015018">
    <property type="entry name" value="DUF1905"/>
</dbReference>
<protein>
    <submittedName>
        <fullName evidence="1">Uncharacterized protein DUF1905</fullName>
    </submittedName>
</protein>
<dbReference type="Proteomes" id="UP000256779">
    <property type="component" value="Unassembled WGS sequence"/>
</dbReference>
<name>A0A3D9L6X9_MARFU</name>
<dbReference type="InterPro" id="IPR037079">
    <property type="entry name" value="AF2212/PG0164-like_sf"/>
</dbReference>
<dbReference type="RefSeq" id="WP_115866646.1">
    <property type="nucleotide sequence ID" value="NZ_QREG01000002.1"/>
</dbReference>
<keyword evidence="2" id="KW-1185">Reference proteome</keyword>
<dbReference type="EMBL" id="QREG01000002">
    <property type="protein sequence ID" value="REE02111.1"/>
    <property type="molecule type" value="Genomic_DNA"/>
</dbReference>
<reference evidence="1 2" key="1">
    <citation type="submission" date="2018-07" db="EMBL/GenBank/DDBJ databases">
        <title>Genomic Encyclopedia of Type Strains, Phase IV (KMG-IV): sequencing the most valuable type-strain genomes for metagenomic binning, comparative biology and taxonomic classification.</title>
        <authorList>
            <person name="Goeker M."/>
        </authorList>
    </citation>
    <scope>NUCLEOTIDE SEQUENCE [LARGE SCALE GENOMIC DNA]</scope>
    <source>
        <strain evidence="1 2">DSM 4134</strain>
    </source>
</reference>
<dbReference type="Pfam" id="PF13376">
    <property type="entry name" value="OmdA"/>
    <property type="match status" value="1"/>
</dbReference>
<dbReference type="AlphaFoldDB" id="A0A3D9L6X9"/>
<proteinExistence type="predicted"/>
<dbReference type="Pfam" id="PF08922">
    <property type="entry name" value="DUF1905"/>
    <property type="match status" value="1"/>
</dbReference>
<comment type="caution">
    <text evidence="1">The sequence shown here is derived from an EMBL/GenBank/DDBJ whole genome shotgun (WGS) entry which is preliminary data.</text>
</comment>